<dbReference type="HOGENOM" id="CLU_3349779_0_0_0"/>
<protein>
    <submittedName>
        <fullName evidence="1">NADPH-dependent FMN reductase</fullName>
    </submittedName>
</protein>
<dbReference type="AlphaFoldDB" id="B9K7B6"/>
<evidence type="ECO:0000313" key="1">
    <source>
        <dbReference type="EMBL" id="ACM22849.1"/>
    </source>
</evidence>
<reference evidence="1 2" key="1">
    <citation type="journal article" date="2009" name="Biosci. Biotechnol. Biochem.">
        <title>WeGAS: a web-based microbial genome annotation system.</title>
        <authorList>
            <person name="Lee D."/>
            <person name="Seo H."/>
            <person name="Park C."/>
            <person name="Park K."/>
        </authorList>
    </citation>
    <scope>NUCLEOTIDE SEQUENCE [LARGE SCALE GENOMIC DNA]</scope>
    <source>
        <strain evidence="2">ATCC 49049 / DSM 4359 / NBRC 107923 / NS-E</strain>
    </source>
</reference>
<dbReference type="KEGG" id="tna:CTN_0673"/>
<dbReference type="EMBL" id="CP000916">
    <property type="protein sequence ID" value="ACM22849.1"/>
    <property type="molecule type" value="Genomic_DNA"/>
</dbReference>
<dbReference type="Proteomes" id="UP000000445">
    <property type="component" value="Chromosome"/>
</dbReference>
<dbReference type="STRING" id="309803.CTN_0673"/>
<organism evidence="1 2">
    <name type="scientific">Thermotoga neapolitana (strain ATCC 49049 / DSM 4359 / NBRC 107923 / NS-E)</name>
    <dbReference type="NCBI Taxonomy" id="309803"/>
    <lineage>
        <taxon>Bacteria</taxon>
        <taxon>Thermotogati</taxon>
        <taxon>Thermotogota</taxon>
        <taxon>Thermotogae</taxon>
        <taxon>Thermotogales</taxon>
        <taxon>Thermotogaceae</taxon>
        <taxon>Thermotoga</taxon>
    </lineage>
</organism>
<proteinExistence type="predicted"/>
<name>B9K7B6_THENN</name>
<evidence type="ECO:0000313" key="2">
    <source>
        <dbReference type="Proteomes" id="UP000000445"/>
    </source>
</evidence>
<accession>B9K7B6</accession>
<gene>
    <name evidence="1" type="ordered locus">CTN_0673</name>
</gene>
<sequence length="37" mass="3926">MEKVGIIGGNGLNEPGAVLKRTDLLKKAEEIGEKFLG</sequence>
<keyword evidence="2" id="KW-1185">Reference proteome</keyword>